<protein>
    <submittedName>
        <fullName evidence="1">Uncharacterized protein</fullName>
    </submittedName>
</protein>
<keyword evidence="2" id="KW-1185">Reference proteome</keyword>
<sequence length="86" mass="9339">MFALQHACFTHSGSRPSTTKKMNSYNTVAEEKRYAVGKDLLDCGAANVRAVTVGLVGHLRTESVFAILSGCIGVVLFLYETNQNKT</sequence>
<organism evidence="1 2">
    <name type="scientific">Hypsibius exemplaris</name>
    <name type="common">Freshwater tardigrade</name>
    <dbReference type="NCBI Taxonomy" id="2072580"/>
    <lineage>
        <taxon>Eukaryota</taxon>
        <taxon>Metazoa</taxon>
        <taxon>Ecdysozoa</taxon>
        <taxon>Tardigrada</taxon>
        <taxon>Eutardigrada</taxon>
        <taxon>Parachela</taxon>
        <taxon>Hypsibioidea</taxon>
        <taxon>Hypsibiidae</taxon>
        <taxon>Hypsibius</taxon>
    </lineage>
</organism>
<gene>
    <name evidence="1" type="ORF">BV898_19361</name>
</gene>
<dbReference type="Proteomes" id="UP000192578">
    <property type="component" value="Unassembled WGS sequence"/>
</dbReference>
<comment type="caution">
    <text evidence="1">The sequence shown here is derived from an EMBL/GenBank/DDBJ whole genome shotgun (WGS) entry which is preliminary data.</text>
</comment>
<evidence type="ECO:0000313" key="1">
    <source>
        <dbReference type="EMBL" id="OWA54974.1"/>
    </source>
</evidence>
<dbReference type="AlphaFoldDB" id="A0A9X6NKQ4"/>
<accession>A0A9X6NKQ4</accession>
<dbReference type="EMBL" id="MTYJ01000497">
    <property type="protein sequence ID" value="OWA54974.1"/>
    <property type="molecule type" value="Genomic_DNA"/>
</dbReference>
<reference evidence="2" key="1">
    <citation type="submission" date="2017-01" db="EMBL/GenBank/DDBJ databases">
        <title>Comparative genomics of anhydrobiosis in the tardigrade Hypsibius dujardini.</title>
        <authorList>
            <person name="Yoshida Y."/>
            <person name="Koutsovoulos G."/>
            <person name="Laetsch D."/>
            <person name="Stevens L."/>
            <person name="Kumar S."/>
            <person name="Horikawa D."/>
            <person name="Ishino K."/>
            <person name="Komine S."/>
            <person name="Tomita M."/>
            <person name="Blaxter M."/>
            <person name="Arakawa K."/>
        </authorList>
    </citation>
    <scope>NUCLEOTIDE SEQUENCE [LARGE SCALE GENOMIC DNA]</scope>
    <source>
        <strain evidence="2">Z151</strain>
    </source>
</reference>
<evidence type="ECO:0000313" key="2">
    <source>
        <dbReference type="Proteomes" id="UP000192578"/>
    </source>
</evidence>
<proteinExistence type="predicted"/>
<name>A0A9X6NKQ4_HYPEX</name>